<protein>
    <submittedName>
        <fullName evidence="1">Uncharacterized protein</fullName>
    </submittedName>
</protein>
<accession>A0ABV3WI22</accession>
<name>A0ABV3WI22_9BURK</name>
<organism evidence="1 2">
    <name type="scientific">Paraburkholderia phenoliruptrix</name>
    <dbReference type="NCBI Taxonomy" id="252970"/>
    <lineage>
        <taxon>Bacteria</taxon>
        <taxon>Pseudomonadati</taxon>
        <taxon>Pseudomonadota</taxon>
        <taxon>Betaproteobacteria</taxon>
        <taxon>Burkholderiales</taxon>
        <taxon>Burkholderiaceae</taxon>
        <taxon>Paraburkholderia</taxon>
    </lineage>
</organism>
<sequence>MSAARRTLLRVTRFFFMIGAKDNGKETAMWHFTRSTGKRARESHCATVLAKDNRS</sequence>
<proteinExistence type="predicted"/>
<keyword evidence="2" id="KW-1185">Reference proteome</keyword>
<evidence type="ECO:0000313" key="1">
    <source>
        <dbReference type="EMBL" id="MEX3752616.1"/>
    </source>
</evidence>
<dbReference type="Proteomes" id="UP001558535">
    <property type="component" value="Unassembled WGS sequence"/>
</dbReference>
<comment type="caution">
    <text evidence="1">The sequence shown here is derived from an EMBL/GenBank/DDBJ whole genome shotgun (WGS) entry which is preliminary data.</text>
</comment>
<gene>
    <name evidence="1" type="ORF">AB3X84_21720</name>
</gene>
<dbReference type="RefSeq" id="WP_310110224.1">
    <property type="nucleotide sequence ID" value="NZ_CP168531.1"/>
</dbReference>
<dbReference type="EMBL" id="JBFPKE010000008">
    <property type="protein sequence ID" value="MEX3752616.1"/>
    <property type="molecule type" value="Genomic_DNA"/>
</dbReference>
<evidence type="ECO:0000313" key="2">
    <source>
        <dbReference type="Proteomes" id="UP001558535"/>
    </source>
</evidence>
<reference evidence="1 2" key="1">
    <citation type="submission" date="2024-07" db="EMBL/GenBank/DDBJ databases">
        <title>A survey of Mimosa microsymbionts across Brazilian biomes reveals a high diversity of Paraburkholderia nodulating endemic species, but also that Cupriavidus is common as a symbiont of widespread species.</title>
        <authorList>
            <person name="Rouws L."/>
            <person name="Barauna A."/>
            <person name="Beukes C."/>
            <person name="Rouws J.R.C."/>
            <person name="De Faria S.M."/>
            <person name="Gross E."/>
            <person name="Bueno Dos Reis Junior F."/>
            <person name="Simon M.F."/>
            <person name="Maluk M."/>
            <person name="Odee D.W."/>
            <person name="Kenicer G."/>
            <person name="Young J.P.W."/>
            <person name="Reis V.M."/>
            <person name="Zilli J."/>
            <person name="James E.K."/>
        </authorList>
    </citation>
    <scope>NUCLEOTIDE SEQUENCE [LARGE SCALE GENOMIC DNA]</scope>
    <source>
        <strain evidence="1 2">BR14375</strain>
    </source>
</reference>